<keyword evidence="14" id="KW-1015">Disulfide bond</keyword>
<dbReference type="EnsemblPlants" id="Kaladp0031s0055.3.v1.1">
    <property type="protein sequence ID" value="Kaladp0031s0055.3.v1.1"/>
    <property type="gene ID" value="Kaladp0031s0055.v1.1"/>
</dbReference>
<dbReference type="Gramene" id="Kaladp0031s0055.2.v1.1">
    <property type="protein sequence ID" value="Kaladp0031s0055.2.v1.1"/>
    <property type="gene ID" value="Kaladp0031s0055.v1.1"/>
</dbReference>
<evidence type="ECO:0000313" key="19">
    <source>
        <dbReference type="EnsemblPlants" id="Kaladp0031s0055.3.v1.1"/>
    </source>
</evidence>
<dbReference type="Pfam" id="PF10613">
    <property type="entry name" value="Lig_chan-Glu_bd"/>
    <property type="match status" value="1"/>
</dbReference>
<dbReference type="Gramene" id="Kaladp0031s0055.4.v1.1">
    <property type="protein sequence ID" value="Kaladp0031s0055.4.v1.1"/>
    <property type="gene ID" value="Kaladp0031s0055.v1.1"/>
</dbReference>
<dbReference type="InterPro" id="IPR001320">
    <property type="entry name" value="Iontro_rcpt_C"/>
</dbReference>
<dbReference type="GO" id="GO:0016020">
    <property type="term" value="C:membrane"/>
    <property type="evidence" value="ECO:0007669"/>
    <property type="project" value="UniProtKB-SubCell"/>
</dbReference>
<dbReference type="SUPFAM" id="SSF53822">
    <property type="entry name" value="Periplasmic binding protein-like I"/>
    <property type="match status" value="1"/>
</dbReference>
<evidence type="ECO:0000256" key="9">
    <source>
        <dbReference type="ARBA" id="ARBA00023170"/>
    </source>
</evidence>
<dbReference type="EnsemblPlants" id="Kaladp0031s0055.2.v1.1">
    <property type="protein sequence ID" value="Kaladp0031s0055.2.v1.1"/>
    <property type="gene ID" value="Kaladp0031s0055.v1.1"/>
</dbReference>
<feature type="transmembrane region" description="Helical" evidence="16">
    <location>
        <begin position="662"/>
        <end position="680"/>
    </location>
</feature>
<dbReference type="GO" id="GO:1901701">
    <property type="term" value="P:cellular response to oxygen-containing compound"/>
    <property type="evidence" value="ECO:0007669"/>
    <property type="project" value="UniProtKB-ARBA"/>
</dbReference>
<keyword evidence="12 13" id="KW-0407">Ion channel</keyword>
<evidence type="ECO:0000256" key="1">
    <source>
        <dbReference type="ARBA" id="ARBA00004141"/>
    </source>
</evidence>
<dbReference type="EnsemblPlants" id="Kaladp0031s0055.4.v1.1">
    <property type="protein sequence ID" value="Kaladp0031s0055.4.v1.1"/>
    <property type="gene ID" value="Kaladp0031s0055.v1.1"/>
</dbReference>
<keyword evidence="9 13" id="KW-0675">Receptor</keyword>
<proteinExistence type="inferred from homology"/>
<dbReference type="CDD" id="cd13686">
    <property type="entry name" value="GluR_Plant"/>
    <property type="match status" value="1"/>
</dbReference>
<dbReference type="GO" id="GO:0015276">
    <property type="term" value="F:ligand-gated monoatomic ion channel activity"/>
    <property type="evidence" value="ECO:0007669"/>
    <property type="project" value="InterPro"/>
</dbReference>
<evidence type="ECO:0000313" key="20">
    <source>
        <dbReference type="Proteomes" id="UP000594263"/>
    </source>
</evidence>
<dbReference type="InterPro" id="IPR017103">
    <property type="entry name" value="Iontropic_Glu_rcpt_pln"/>
</dbReference>
<dbReference type="FunFam" id="3.40.50.2300:FF:000081">
    <property type="entry name" value="Glutamate receptor"/>
    <property type="match status" value="1"/>
</dbReference>
<feature type="transmembrane region" description="Helical" evidence="16">
    <location>
        <begin position="602"/>
        <end position="620"/>
    </location>
</feature>
<evidence type="ECO:0000256" key="12">
    <source>
        <dbReference type="ARBA" id="ARBA00023303"/>
    </source>
</evidence>
<name>A0A7N0TB80_KALFE</name>
<dbReference type="GO" id="GO:0007165">
    <property type="term" value="P:signal transduction"/>
    <property type="evidence" value="ECO:0007669"/>
    <property type="project" value="UniProtKB-ARBA"/>
</dbReference>
<feature type="transmembrane region" description="Helical" evidence="16">
    <location>
        <begin position="844"/>
        <end position="864"/>
    </location>
</feature>
<keyword evidence="11 13" id="KW-1071">Ligand-gated ion channel</keyword>
<evidence type="ECO:0000256" key="17">
    <source>
        <dbReference type="SAM" id="SignalP"/>
    </source>
</evidence>
<evidence type="ECO:0000256" key="6">
    <source>
        <dbReference type="ARBA" id="ARBA00022989"/>
    </source>
</evidence>
<dbReference type="Pfam" id="PF00060">
    <property type="entry name" value="Lig_chan"/>
    <property type="match status" value="1"/>
</dbReference>
<dbReference type="EnsemblPlants" id="Kaladp0031s0055.1.v1.1">
    <property type="protein sequence ID" value="Kaladp0031s0055.1.v1.1"/>
    <property type="gene ID" value="Kaladp0031s0055.v1.1"/>
</dbReference>
<dbReference type="InterPro" id="IPR019594">
    <property type="entry name" value="Glu/Gly-bd"/>
</dbReference>
<dbReference type="FunFam" id="3.40.190.10:FF:000054">
    <property type="entry name" value="Glutamate receptor"/>
    <property type="match status" value="1"/>
</dbReference>
<feature type="signal peptide" evidence="17">
    <location>
        <begin position="1"/>
        <end position="33"/>
    </location>
</feature>
<keyword evidence="7 13" id="KW-0406">Ion transport</keyword>
<keyword evidence="8 13" id="KW-0472">Membrane</keyword>
<evidence type="ECO:0000259" key="18">
    <source>
        <dbReference type="SMART" id="SM00079"/>
    </source>
</evidence>
<dbReference type="Gramene" id="Kaladp0031s0055.1.v1.1">
    <property type="protein sequence ID" value="Kaladp0031s0055.1.v1.1"/>
    <property type="gene ID" value="Kaladp0031s0055.v1.1"/>
</dbReference>
<keyword evidence="5 17" id="KW-0732">Signal</keyword>
<evidence type="ECO:0000256" key="8">
    <source>
        <dbReference type="ARBA" id="ARBA00023136"/>
    </source>
</evidence>
<feature type="region of interest" description="Disordered" evidence="15">
    <location>
        <begin position="879"/>
        <end position="898"/>
    </location>
</feature>
<evidence type="ECO:0000256" key="5">
    <source>
        <dbReference type="ARBA" id="ARBA00022729"/>
    </source>
</evidence>
<dbReference type="Proteomes" id="UP000594263">
    <property type="component" value="Unplaced"/>
</dbReference>
<keyword evidence="3 13" id="KW-0813">Transport</keyword>
<comment type="subcellular location">
    <subcellularLocation>
        <location evidence="1">Membrane</location>
        <topology evidence="1">Multi-pass membrane protein</topology>
    </subcellularLocation>
</comment>
<feature type="region of interest" description="Disordered" evidence="15">
    <location>
        <begin position="923"/>
        <end position="942"/>
    </location>
</feature>
<accession>A0A7N0TB80</accession>
<dbReference type="PIRSF" id="PIRSF037090">
    <property type="entry name" value="Iontro_Glu-like_rcpt_pln"/>
    <property type="match status" value="1"/>
</dbReference>
<dbReference type="OMA" id="ENCEASM"/>
<comment type="function">
    <text evidence="13">Glutamate-gated receptor that probably acts as non-selective cation channel.</text>
</comment>
<keyword evidence="4 16" id="KW-0812">Transmembrane</keyword>
<evidence type="ECO:0000256" key="11">
    <source>
        <dbReference type="ARBA" id="ARBA00023286"/>
    </source>
</evidence>
<organism evidence="19 20">
    <name type="scientific">Kalanchoe fedtschenkoi</name>
    <name type="common">Lavender scallops</name>
    <name type="synonym">South American air plant</name>
    <dbReference type="NCBI Taxonomy" id="63787"/>
    <lineage>
        <taxon>Eukaryota</taxon>
        <taxon>Viridiplantae</taxon>
        <taxon>Streptophyta</taxon>
        <taxon>Embryophyta</taxon>
        <taxon>Tracheophyta</taxon>
        <taxon>Spermatophyta</taxon>
        <taxon>Magnoliopsida</taxon>
        <taxon>eudicotyledons</taxon>
        <taxon>Gunneridae</taxon>
        <taxon>Pentapetalae</taxon>
        <taxon>Saxifragales</taxon>
        <taxon>Crassulaceae</taxon>
        <taxon>Kalanchoe</taxon>
    </lineage>
</organism>
<evidence type="ECO:0000256" key="3">
    <source>
        <dbReference type="ARBA" id="ARBA00022448"/>
    </source>
</evidence>
<dbReference type="InterPro" id="IPR028082">
    <property type="entry name" value="Peripla_BP_I"/>
</dbReference>
<dbReference type="Gramene" id="Kaladp0031s0055.3.v1.1">
    <property type="protein sequence ID" value="Kaladp0031s0055.3.v1.1"/>
    <property type="gene ID" value="Kaladp0031s0055.v1.1"/>
</dbReference>
<sequence>MECLRLHGGSNSVWRTGLVFWILCALAPRRVFCTAGNGSAALEPTVVNVGALFTYASVIGKAVKPGLLAAIDDVNSDPGILKGKTLNLILHDTNCSGFLGTVEALQLLEKDVVAVIGPQSSGIAHVISHVMNELHVPLLSLATDPTLVALQYQYFLRTTQSDYFQMQAIADMMEYFGWREVIAIYVDDDYGRNGISVLGDALATNRAKISYKAAFPPGASASDVSELLVQVNLMESRVYVVHVNPDSGLTVFSVAKKLNMLTTGYVWIATDWLPSYLDIFDAVDPDTMGLLQGVIALRHHIPDTSSKKNFISRWKNSLRESKGLNSYSLYAYDSVWLAARALDAYFNEGGQLSFSNDPKLSDTKGSTLNLSTLRIFDGGRQLLAKLLATNFTGLSGEVMFDVDKSLVHPAYDIISIGGTGTRLIGYWSNYSKLSTEVPEISYEKPPNTSASSQHLYSLIWPGETTAKPKGWVFPNNGKPLQIAVPNRVSYHEYAEKDKSPLGVRGLCIDVFEAAVALLPYPVPHTYVLFGDGIRNPEYNDLVSSVAENKFDAAVGDITIVMNRTKIVDFTQPYMESGLVIVAPVQAAKSKPWAFLSPFTPEMWCVTGIFFLFVGAVVWILEHRTNHEFRGPPRKQIITVFWFSFSTMFFAHRENTVSTLGRLVLILWLFVVLIINSSYTASLTSILTVRQLTSPIDGIDSLIKSTQPIGVQDGSFAWNYLVDELNIAASRLVTLKSMDDYQTALRKGPDEIGGVAAIVDELPYIEVFLGKTDCTFKIVGQEFTKSGWGFAFQRDSPLALDLSTAILQLSENGDLQRIHDKWLTNSACSVQTNQIDSSQLSLTSFWGLFLICFIVCVLALSVFWYRVLCQYKRFTPEPEAETEPHEMQPSGPSRQPTKAASFKNLIEFVDKKEAEIKEILKRKAAQSKRRPAESSEEFSISPA</sequence>
<dbReference type="Gene3D" id="1.10.287.70">
    <property type="match status" value="1"/>
</dbReference>
<dbReference type="SUPFAM" id="SSF53850">
    <property type="entry name" value="Periplasmic binding protein-like II"/>
    <property type="match status" value="1"/>
</dbReference>
<dbReference type="InterPro" id="IPR015683">
    <property type="entry name" value="Ionotropic_Glu_rcpt"/>
</dbReference>
<keyword evidence="6 16" id="KW-1133">Transmembrane helix</keyword>
<evidence type="ECO:0000256" key="14">
    <source>
        <dbReference type="PIRSR" id="PIRSR037090-50"/>
    </source>
</evidence>
<keyword evidence="20" id="KW-1185">Reference proteome</keyword>
<dbReference type="Gene3D" id="3.40.50.2300">
    <property type="match status" value="2"/>
</dbReference>
<evidence type="ECO:0000256" key="10">
    <source>
        <dbReference type="ARBA" id="ARBA00023180"/>
    </source>
</evidence>
<evidence type="ECO:0000256" key="2">
    <source>
        <dbReference type="ARBA" id="ARBA00008685"/>
    </source>
</evidence>
<protein>
    <recommendedName>
        <fullName evidence="13">Glutamate receptor</fullName>
    </recommendedName>
</protein>
<dbReference type="Gene3D" id="3.40.190.10">
    <property type="entry name" value="Periplasmic binding protein-like II"/>
    <property type="match status" value="2"/>
</dbReference>
<comment type="similarity">
    <text evidence="2 13">Belongs to the glutamate-gated ion channel (TC 1.A.10.1) family.</text>
</comment>
<dbReference type="AlphaFoldDB" id="A0A7N0TB80"/>
<dbReference type="InterPro" id="IPR044440">
    <property type="entry name" value="GABAb_receptor_plant_PBP1"/>
</dbReference>
<dbReference type="FunFam" id="3.40.190.10:FF:000175">
    <property type="entry name" value="Glutamate receptor"/>
    <property type="match status" value="1"/>
</dbReference>
<dbReference type="Pfam" id="PF01094">
    <property type="entry name" value="ANF_receptor"/>
    <property type="match status" value="1"/>
</dbReference>
<evidence type="ECO:0000256" key="15">
    <source>
        <dbReference type="SAM" id="MobiDB-lite"/>
    </source>
</evidence>
<evidence type="ECO:0000256" key="4">
    <source>
        <dbReference type="ARBA" id="ARBA00022692"/>
    </source>
</evidence>
<dbReference type="CDD" id="cd19990">
    <property type="entry name" value="PBP1_GABAb_receptor_plant"/>
    <property type="match status" value="1"/>
</dbReference>
<dbReference type="SMART" id="SM00079">
    <property type="entry name" value="PBPe"/>
    <property type="match status" value="1"/>
</dbReference>
<dbReference type="PANTHER" id="PTHR18966">
    <property type="entry name" value="IONOTROPIC GLUTAMATE RECEPTOR"/>
    <property type="match status" value="1"/>
</dbReference>
<feature type="domain" description="Ionotropic glutamate receptor C-terminal" evidence="18">
    <location>
        <begin position="481"/>
        <end position="824"/>
    </location>
</feature>
<evidence type="ECO:0000256" key="16">
    <source>
        <dbReference type="SAM" id="Phobius"/>
    </source>
</evidence>
<dbReference type="FunFam" id="1.10.287.70:FF:000037">
    <property type="entry name" value="Glutamate receptor"/>
    <property type="match status" value="1"/>
</dbReference>
<evidence type="ECO:0000256" key="7">
    <source>
        <dbReference type="ARBA" id="ARBA00023065"/>
    </source>
</evidence>
<dbReference type="InterPro" id="IPR001828">
    <property type="entry name" value="ANF_lig-bd_rcpt"/>
</dbReference>
<dbReference type="GO" id="GO:0009611">
    <property type="term" value="P:response to wounding"/>
    <property type="evidence" value="ECO:0007669"/>
    <property type="project" value="UniProtKB-ARBA"/>
</dbReference>
<feature type="chain" id="PRO_5033597527" description="Glutamate receptor" evidence="17">
    <location>
        <begin position="34"/>
        <end position="942"/>
    </location>
</feature>
<feature type="disulfide bond" evidence="14">
    <location>
        <begin position="773"/>
        <end position="827"/>
    </location>
</feature>
<reference evidence="19" key="1">
    <citation type="submission" date="2021-01" db="UniProtKB">
        <authorList>
            <consortium name="EnsemblPlants"/>
        </authorList>
    </citation>
    <scope>IDENTIFICATION</scope>
</reference>
<evidence type="ECO:0000256" key="13">
    <source>
        <dbReference type="PIRNR" id="PIRNR037090"/>
    </source>
</evidence>
<keyword evidence="10" id="KW-0325">Glycoprotein</keyword>